<dbReference type="RefSeq" id="WP_274043250.1">
    <property type="nucleotide sequence ID" value="NZ_JANCPR020000026.1"/>
</dbReference>
<dbReference type="EMBL" id="JANCPR020000026">
    <property type="protein sequence ID" value="MDJ1135140.1"/>
    <property type="molecule type" value="Genomic_DNA"/>
</dbReference>
<gene>
    <name evidence="4" type="ORF">NMN56_024905</name>
</gene>
<dbReference type="Pfam" id="PF00550">
    <property type="entry name" value="PP-binding"/>
    <property type="match status" value="1"/>
</dbReference>
<evidence type="ECO:0000313" key="5">
    <source>
        <dbReference type="Proteomes" id="UP001214441"/>
    </source>
</evidence>
<dbReference type="PROSITE" id="PS00012">
    <property type="entry name" value="PHOSPHOPANTETHEINE"/>
    <property type="match status" value="1"/>
</dbReference>
<reference evidence="4 5" key="1">
    <citation type="submission" date="2023-05" db="EMBL/GenBank/DDBJ databases">
        <title>Streptantibioticus silvisoli sp. nov., acidotolerant actinomycetes 1 from pine litter.</title>
        <authorList>
            <person name="Swiecimska M."/>
            <person name="Golinska P."/>
            <person name="Sangal V."/>
            <person name="Wachnowicz B."/>
            <person name="Goodfellow M."/>
        </authorList>
    </citation>
    <scope>NUCLEOTIDE SEQUENCE [LARGE SCALE GENOMIC DNA]</scope>
    <source>
        <strain evidence="4 5">DSM 42109</strain>
    </source>
</reference>
<dbReference type="InterPro" id="IPR006162">
    <property type="entry name" value="Ppantetheine_attach_site"/>
</dbReference>
<comment type="caution">
    <text evidence="4">The sequence shown here is derived from an EMBL/GenBank/DDBJ whole genome shotgun (WGS) entry which is preliminary data.</text>
</comment>
<protein>
    <submittedName>
        <fullName evidence="4">Acyl carrier protein</fullName>
    </submittedName>
</protein>
<evidence type="ECO:0000313" key="4">
    <source>
        <dbReference type="EMBL" id="MDJ1135140.1"/>
    </source>
</evidence>
<keyword evidence="1" id="KW-0596">Phosphopantetheine</keyword>
<name>A0ABT7A1C6_9ACTN</name>
<evidence type="ECO:0000259" key="3">
    <source>
        <dbReference type="PROSITE" id="PS50075"/>
    </source>
</evidence>
<feature type="domain" description="Carrier" evidence="3">
    <location>
        <begin position="5"/>
        <end position="80"/>
    </location>
</feature>
<sequence length="80" mass="8693">MSLDQDTLVQVQNTVALLSERPVDEVKPDHRLLEDLGLDSLKIAELAQKLQNALGKPIDDDLLNANGTTVARCAEIAQEA</sequence>
<dbReference type="PROSITE" id="PS50075">
    <property type="entry name" value="CARRIER"/>
    <property type="match status" value="1"/>
</dbReference>
<dbReference type="InterPro" id="IPR009081">
    <property type="entry name" value="PP-bd_ACP"/>
</dbReference>
<evidence type="ECO:0000256" key="2">
    <source>
        <dbReference type="ARBA" id="ARBA00022553"/>
    </source>
</evidence>
<accession>A0ABT7A1C6</accession>
<organism evidence="4 5">
    <name type="scientific">Streptomyces iconiensis</name>
    <dbReference type="NCBI Taxonomy" id="1384038"/>
    <lineage>
        <taxon>Bacteria</taxon>
        <taxon>Bacillati</taxon>
        <taxon>Actinomycetota</taxon>
        <taxon>Actinomycetes</taxon>
        <taxon>Kitasatosporales</taxon>
        <taxon>Streptomycetaceae</taxon>
        <taxon>Streptomyces</taxon>
    </lineage>
</organism>
<proteinExistence type="predicted"/>
<dbReference type="Proteomes" id="UP001214441">
    <property type="component" value="Unassembled WGS sequence"/>
</dbReference>
<keyword evidence="5" id="KW-1185">Reference proteome</keyword>
<dbReference type="Gene3D" id="1.10.1200.10">
    <property type="entry name" value="ACP-like"/>
    <property type="match status" value="1"/>
</dbReference>
<dbReference type="SUPFAM" id="SSF47336">
    <property type="entry name" value="ACP-like"/>
    <property type="match status" value="1"/>
</dbReference>
<evidence type="ECO:0000256" key="1">
    <source>
        <dbReference type="ARBA" id="ARBA00022450"/>
    </source>
</evidence>
<dbReference type="InterPro" id="IPR036736">
    <property type="entry name" value="ACP-like_sf"/>
</dbReference>
<keyword evidence="2" id="KW-0597">Phosphoprotein</keyword>